<feature type="transmembrane region" description="Helical" evidence="7">
    <location>
        <begin position="41"/>
        <end position="59"/>
    </location>
</feature>
<dbReference type="GO" id="GO:0005886">
    <property type="term" value="C:plasma membrane"/>
    <property type="evidence" value="ECO:0007669"/>
    <property type="project" value="UniProtKB-SubCell"/>
</dbReference>
<evidence type="ECO:0000313" key="9">
    <source>
        <dbReference type="Proteomes" id="UP000247810"/>
    </source>
</evidence>
<sequence length="355" mass="39774">MDSSAFHARGPEVSRTRQFLNFLGCILVLPLYYFLTAYTRHPLTLDILVTIFAAEYNRYTNENRRRKLYGRDKTLLDAEKAILRLSSSDPGPDCMAAVVGYREDPELWARALESYNSAEGCRFVLTGIDGNEEADMEMVRVFQKVRWSRAGHIESFQNPHIYTLNSPLFFWAAIKREIGPLLGLFYILYYYVTGTSMAYFSWTDLFLRVLYTIIYNVSRNPDRGSQSFGWVLPAMIFYNVPLPMVHAWSLATVFEGGWGTAMRAQGEAQGPGPGPGLSGAVKGGNPASKRAREGRMRKRMRELGFFVVWMGVVGGVVGRIATGLLGGGPEMAVRALGWGSVVFFGVTFYGLVVRE</sequence>
<evidence type="ECO:0000256" key="2">
    <source>
        <dbReference type="ARBA" id="ARBA00022475"/>
    </source>
</evidence>
<gene>
    <name evidence="8" type="ORF">BO71DRAFT_405634</name>
</gene>
<dbReference type="GO" id="GO:0085029">
    <property type="term" value="P:extracellular matrix assembly"/>
    <property type="evidence" value="ECO:0007669"/>
    <property type="project" value="TreeGrafter"/>
</dbReference>
<dbReference type="AlphaFoldDB" id="A0A319DND9"/>
<keyword evidence="4" id="KW-0808">Transferase</keyword>
<dbReference type="OrthoDB" id="9876900at2759"/>
<organism evidence="8 9">
    <name type="scientific">Aspergillus ellipticus CBS 707.79</name>
    <dbReference type="NCBI Taxonomy" id="1448320"/>
    <lineage>
        <taxon>Eukaryota</taxon>
        <taxon>Fungi</taxon>
        <taxon>Dikarya</taxon>
        <taxon>Ascomycota</taxon>
        <taxon>Pezizomycotina</taxon>
        <taxon>Eurotiomycetes</taxon>
        <taxon>Eurotiomycetidae</taxon>
        <taxon>Eurotiales</taxon>
        <taxon>Aspergillaceae</taxon>
        <taxon>Aspergillus</taxon>
        <taxon>Aspergillus subgen. Circumdati</taxon>
    </lineage>
</organism>
<accession>A0A319DND9</accession>
<keyword evidence="5 7" id="KW-0472">Membrane</keyword>
<evidence type="ECO:0000256" key="6">
    <source>
        <dbReference type="SAM" id="MobiDB-lite"/>
    </source>
</evidence>
<dbReference type="GO" id="GO:0050501">
    <property type="term" value="F:hyaluronan synthase activity"/>
    <property type="evidence" value="ECO:0007669"/>
    <property type="project" value="TreeGrafter"/>
</dbReference>
<evidence type="ECO:0000256" key="1">
    <source>
        <dbReference type="ARBA" id="ARBA00004236"/>
    </source>
</evidence>
<evidence type="ECO:0000256" key="3">
    <source>
        <dbReference type="ARBA" id="ARBA00022676"/>
    </source>
</evidence>
<feature type="transmembrane region" description="Helical" evidence="7">
    <location>
        <begin position="303"/>
        <end position="325"/>
    </location>
</feature>
<comment type="subcellular location">
    <subcellularLocation>
        <location evidence="1">Cell membrane</location>
    </subcellularLocation>
</comment>
<evidence type="ECO:0000256" key="7">
    <source>
        <dbReference type="SAM" id="Phobius"/>
    </source>
</evidence>
<evidence type="ECO:0000256" key="5">
    <source>
        <dbReference type="ARBA" id="ARBA00023136"/>
    </source>
</evidence>
<evidence type="ECO:0000313" key="8">
    <source>
        <dbReference type="EMBL" id="PYH99076.1"/>
    </source>
</evidence>
<reference evidence="8 9" key="1">
    <citation type="submission" date="2018-02" db="EMBL/GenBank/DDBJ databases">
        <title>The genomes of Aspergillus section Nigri reveals drivers in fungal speciation.</title>
        <authorList>
            <consortium name="DOE Joint Genome Institute"/>
            <person name="Vesth T.C."/>
            <person name="Nybo J."/>
            <person name="Theobald S."/>
            <person name="Brandl J."/>
            <person name="Frisvad J.C."/>
            <person name="Nielsen K.F."/>
            <person name="Lyhne E.K."/>
            <person name="Kogle M.E."/>
            <person name="Kuo A."/>
            <person name="Riley R."/>
            <person name="Clum A."/>
            <person name="Nolan M."/>
            <person name="Lipzen A."/>
            <person name="Salamov A."/>
            <person name="Henrissat B."/>
            <person name="Wiebenga A."/>
            <person name="De vries R.P."/>
            <person name="Grigoriev I.V."/>
            <person name="Mortensen U.H."/>
            <person name="Andersen M.R."/>
            <person name="Baker S.E."/>
        </authorList>
    </citation>
    <scope>NUCLEOTIDE SEQUENCE [LARGE SCALE GENOMIC DNA]</scope>
    <source>
        <strain evidence="8 9">CBS 707.79</strain>
    </source>
</reference>
<proteinExistence type="predicted"/>
<dbReference type="EMBL" id="KZ825805">
    <property type="protein sequence ID" value="PYH99076.1"/>
    <property type="molecule type" value="Genomic_DNA"/>
</dbReference>
<keyword evidence="7" id="KW-0812">Transmembrane</keyword>
<dbReference type="Proteomes" id="UP000247810">
    <property type="component" value="Unassembled WGS sequence"/>
</dbReference>
<protein>
    <submittedName>
        <fullName evidence="8">Uncharacterized protein</fullName>
    </submittedName>
</protein>
<dbReference type="PANTHER" id="PTHR22913">
    <property type="entry name" value="HYALURONAN SYNTHASE"/>
    <property type="match status" value="1"/>
</dbReference>
<dbReference type="PANTHER" id="PTHR22913:SF12">
    <property type="entry name" value="MANNURONAN SYNTHASE"/>
    <property type="match status" value="1"/>
</dbReference>
<name>A0A319DND9_9EURO</name>
<evidence type="ECO:0000256" key="4">
    <source>
        <dbReference type="ARBA" id="ARBA00022679"/>
    </source>
</evidence>
<dbReference type="STRING" id="1448320.A0A319DND9"/>
<feature type="transmembrane region" description="Helical" evidence="7">
    <location>
        <begin position="19"/>
        <end position="35"/>
    </location>
</feature>
<feature type="region of interest" description="Disordered" evidence="6">
    <location>
        <begin position="265"/>
        <end position="295"/>
    </location>
</feature>
<keyword evidence="7" id="KW-1133">Transmembrane helix</keyword>
<keyword evidence="9" id="KW-1185">Reference proteome</keyword>
<keyword evidence="2" id="KW-1003">Cell membrane</keyword>
<dbReference type="VEuPathDB" id="FungiDB:BO71DRAFT_405634"/>
<keyword evidence="3" id="KW-0328">Glycosyltransferase</keyword>
<dbReference type="GO" id="GO:0030213">
    <property type="term" value="P:hyaluronan biosynthetic process"/>
    <property type="evidence" value="ECO:0007669"/>
    <property type="project" value="TreeGrafter"/>
</dbReference>
<feature type="transmembrane region" description="Helical" evidence="7">
    <location>
        <begin position="181"/>
        <end position="202"/>
    </location>
</feature>
<feature type="transmembrane region" description="Helical" evidence="7">
    <location>
        <begin position="331"/>
        <end position="352"/>
    </location>
</feature>
<feature type="transmembrane region" description="Helical" evidence="7">
    <location>
        <begin position="230"/>
        <end position="254"/>
    </location>
</feature>